<keyword evidence="2" id="KW-0820">tRNA-binding</keyword>
<protein>
    <recommendedName>
        <fullName evidence="2">tRNA(Met) cytidine acetate ligase</fullName>
        <ecNumber evidence="2">6.3.4.-</ecNumber>
    </recommendedName>
</protein>
<evidence type="ECO:0000313" key="4">
    <source>
        <dbReference type="Proteomes" id="UP000037267"/>
    </source>
</evidence>
<proteinExistence type="inferred from homology"/>
<keyword evidence="2" id="KW-0547">Nucleotide-binding</keyword>
<feature type="binding site" evidence="2">
    <location>
        <position position="170"/>
    </location>
    <ligand>
        <name>ATP</name>
        <dbReference type="ChEBI" id="CHEBI:30616"/>
    </ligand>
</feature>
<dbReference type="InterPro" id="IPR008513">
    <property type="entry name" value="tRNA(Met)_cyd_acetate_ligase"/>
</dbReference>
<comment type="catalytic activity">
    <reaction evidence="2">
        <text>cytidine(34) in elongator tRNA(Met) + acetate + ATP = N(4)-acetylcytidine(34) in elongator tRNA(Met) + AMP + diphosphate</text>
        <dbReference type="Rhea" id="RHEA:58144"/>
        <dbReference type="Rhea" id="RHEA-COMP:10693"/>
        <dbReference type="Rhea" id="RHEA-COMP:10694"/>
        <dbReference type="ChEBI" id="CHEBI:30089"/>
        <dbReference type="ChEBI" id="CHEBI:30616"/>
        <dbReference type="ChEBI" id="CHEBI:33019"/>
        <dbReference type="ChEBI" id="CHEBI:74900"/>
        <dbReference type="ChEBI" id="CHEBI:82748"/>
        <dbReference type="ChEBI" id="CHEBI:456215"/>
    </reaction>
</comment>
<dbReference type="Proteomes" id="UP000037267">
    <property type="component" value="Unassembled WGS sequence"/>
</dbReference>
<comment type="caution">
    <text evidence="3">The sequence shown here is derived from an EMBL/GenBank/DDBJ whole genome shotgun (WGS) entry which is preliminary data.</text>
</comment>
<feature type="binding site" evidence="2">
    <location>
        <position position="102"/>
    </location>
    <ligand>
        <name>ATP</name>
        <dbReference type="ChEBI" id="CHEBI:30616"/>
    </ligand>
</feature>
<feature type="binding site" evidence="2">
    <location>
        <begin position="195"/>
        <end position="196"/>
    </location>
    <ligand>
        <name>ATP</name>
        <dbReference type="ChEBI" id="CHEBI:30616"/>
    </ligand>
</feature>
<comment type="function">
    <text evidence="2">Catalyzes the formation of N(4)-acetylcytidine (ac(4)C) at the wobble position of elongator tRNA(Met), using acetate and ATP as substrates. First activates an acetate ion to form acetyladenylate (Ac-AMP) and then transfers the acetyl group to tRNA to form ac(4)C34.</text>
</comment>
<dbReference type="PANTHER" id="PTHR37825">
    <property type="entry name" value="TRNA(MET) CYTIDINE ACETATE LIGASE"/>
    <property type="match status" value="1"/>
</dbReference>
<keyword evidence="2" id="KW-0067">ATP-binding</keyword>
<dbReference type="Gene3D" id="3.40.50.620">
    <property type="entry name" value="HUPs"/>
    <property type="match status" value="1"/>
</dbReference>
<keyword evidence="4" id="KW-1185">Reference proteome</keyword>
<gene>
    <name evidence="2" type="primary">tmcAL</name>
    <name evidence="3" type="ORF">CLPU_5c00730</name>
</gene>
<evidence type="ECO:0000256" key="1">
    <source>
        <dbReference type="ARBA" id="ARBA00022694"/>
    </source>
</evidence>
<evidence type="ECO:0000313" key="3">
    <source>
        <dbReference type="EMBL" id="KNF08766.1"/>
    </source>
</evidence>
<dbReference type="GO" id="GO:0006400">
    <property type="term" value="P:tRNA modification"/>
    <property type="evidence" value="ECO:0007669"/>
    <property type="project" value="UniProtKB-UniRule"/>
</dbReference>
<dbReference type="HAMAP" id="MF_01539">
    <property type="entry name" value="TmcAL"/>
    <property type="match status" value="1"/>
</dbReference>
<comment type="similarity">
    <text evidence="2">Belongs to the TmcAL family.</text>
</comment>
<dbReference type="PATRIC" id="fig|1503.3.peg.2597"/>
<sequence>MKILGLVTEYNPFHNGHLYHLLESKKITNSDYSVCIMSGNFLQRGEPALLDKWSRAKMAIDNGVDLVIELPFIYSCQSAEYFSYGAIKILDSLGIVDSICFGSEYGSIDSLGLIADVLIEEPDDYKEYLKKYLNEGNSYPKSRSSALYDFFKTQKLNDHLYLKELLSSPNNILGIEYMKALKKINSNIIPYTIKRISSNYHDKEIKGNISSATAIREEFFKNNALDNIKDTVPIETYNYLIDFLKDYKSFNSIENFNQILLYILRTMSHEDLSNYKEVEKGLENRILKCFSQSNDISNILNCIMTKRYTLTRLKRILFHILLNLDKNMFDYLNSFGPQYARVLGANRKGLEILSTAKNTSSIPIITKFSNYKKYKNNVLSKMIELDKKATDIYFMGLSGLTDVSSYNLDYYISPYFKK</sequence>
<dbReference type="RefSeq" id="WP_050354867.1">
    <property type="nucleotide sequence ID" value="NZ_LGSS01000005.1"/>
</dbReference>
<accession>A0A0L0WBA3</accession>
<dbReference type="GO" id="GO:0005737">
    <property type="term" value="C:cytoplasm"/>
    <property type="evidence" value="ECO:0007669"/>
    <property type="project" value="UniProtKB-SubCell"/>
</dbReference>
<evidence type="ECO:0000256" key="2">
    <source>
        <dbReference type="HAMAP-Rule" id="MF_01539"/>
    </source>
</evidence>
<keyword evidence="2" id="KW-0963">Cytoplasm</keyword>
<dbReference type="SUPFAM" id="SSF52374">
    <property type="entry name" value="Nucleotidylyl transferase"/>
    <property type="match status" value="1"/>
</dbReference>
<dbReference type="AlphaFoldDB" id="A0A0L0WBA3"/>
<dbReference type="EC" id="6.3.4.-" evidence="2"/>
<dbReference type="GO" id="GO:0005524">
    <property type="term" value="F:ATP binding"/>
    <property type="evidence" value="ECO:0007669"/>
    <property type="project" value="UniProtKB-KW"/>
</dbReference>
<dbReference type="NCBIfam" id="NF010191">
    <property type="entry name" value="PRK13670.1"/>
    <property type="match status" value="1"/>
</dbReference>
<organism evidence="3 4">
    <name type="scientific">Gottschalkia purinilytica</name>
    <name type="common">Clostridium purinilyticum</name>
    <dbReference type="NCBI Taxonomy" id="1503"/>
    <lineage>
        <taxon>Bacteria</taxon>
        <taxon>Bacillati</taxon>
        <taxon>Bacillota</taxon>
        <taxon>Tissierellia</taxon>
        <taxon>Tissierellales</taxon>
        <taxon>Gottschalkiaceae</taxon>
        <taxon>Gottschalkia</taxon>
    </lineage>
</organism>
<dbReference type="OrthoDB" id="9769796at2"/>
<dbReference type="STRING" id="1503.CLPU_5c00730"/>
<reference evidence="4" key="1">
    <citation type="submission" date="2015-07" db="EMBL/GenBank/DDBJ databases">
        <title>Draft genome sequence of the purine-degrading Gottschalkia purinilyticum DSM 1384 (formerly Clostridium purinilyticum).</title>
        <authorList>
            <person name="Poehlein A."/>
            <person name="Schiel-Bengelsdorf B."/>
            <person name="Bengelsdorf F.R."/>
            <person name="Daniel R."/>
            <person name="Duerre P."/>
        </authorList>
    </citation>
    <scope>NUCLEOTIDE SEQUENCE [LARGE SCALE GENOMIC DNA]</scope>
    <source>
        <strain evidence="4">DSM 1384</strain>
    </source>
</reference>
<comment type="subcellular location">
    <subcellularLocation>
        <location evidence="2">Cytoplasm</location>
    </subcellularLocation>
</comment>
<dbReference type="GO" id="GO:0000049">
    <property type="term" value="F:tRNA binding"/>
    <property type="evidence" value="ECO:0007669"/>
    <property type="project" value="UniProtKB-KW"/>
</dbReference>
<feature type="binding site" evidence="2">
    <location>
        <begin position="7"/>
        <end position="20"/>
    </location>
    <ligand>
        <name>ATP</name>
        <dbReference type="ChEBI" id="CHEBI:30616"/>
    </ligand>
</feature>
<dbReference type="PANTHER" id="PTHR37825:SF1">
    <property type="entry name" value="TRNA(MET) CYTIDINE ACETATE LIGASE"/>
    <property type="match status" value="1"/>
</dbReference>
<dbReference type="InterPro" id="IPR014729">
    <property type="entry name" value="Rossmann-like_a/b/a_fold"/>
</dbReference>
<name>A0A0L0WBA3_GOTPU</name>
<dbReference type="EMBL" id="LGSS01000005">
    <property type="protein sequence ID" value="KNF08766.1"/>
    <property type="molecule type" value="Genomic_DNA"/>
</dbReference>
<keyword evidence="2" id="KW-0694">RNA-binding</keyword>
<dbReference type="Pfam" id="PF05636">
    <property type="entry name" value="HIGH_NTase1"/>
    <property type="match status" value="1"/>
</dbReference>
<dbReference type="GO" id="GO:0016879">
    <property type="term" value="F:ligase activity, forming carbon-nitrogen bonds"/>
    <property type="evidence" value="ECO:0007669"/>
    <property type="project" value="UniProtKB-UniRule"/>
</dbReference>
<keyword evidence="1 2" id="KW-0819">tRNA processing</keyword>
<keyword evidence="2" id="KW-0436">Ligase</keyword>